<organism evidence="1 2">
    <name type="scientific">Sorangium cellulosum</name>
    <name type="common">Polyangium cellulosum</name>
    <dbReference type="NCBI Taxonomy" id="56"/>
    <lineage>
        <taxon>Bacteria</taxon>
        <taxon>Pseudomonadati</taxon>
        <taxon>Myxococcota</taxon>
        <taxon>Polyangia</taxon>
        <taxon>Polyangiales</taxon>
        <taxon>Polyangiaceae</taxon>
        <taxon>Sorangium</taxon>
    </lineage>
</organism>
<dbReference type="AlphaFoldDB" id="A0A150QEC1"/>
<sequence length="141" mass="15048">MKIRNLRLETGYLVEPISLQRGIATHQIQIATIGEEEASRVQIALDPNRCTVDSFGEAKACTKVALVHLEADVELLTECDGKQLLALKFQGGNGPAIRLALLPLCGKGHEAIVARLMIFGENGELKAIVPMQGTSAGCVVA</sequence>
<evidence type="ECO:0000313" key="2">
    <source>
        <dbReference type="Proteomes" id="UP000075260"/>
    </source>
</evidence>
<comment type="caution">
    <text evidence="1">The sequence shown here is derived from an EMBL/GenBank/DDBJ whole genome shotgun (WGS) entry which is preliminary data.</text>
</comment>
<gene>
    <name evidence="1" type="ORF">BE15_33570</name>
</gene>
<evidence type="ECO:0000313" key="1">
    <source>
        <dbReference type="EMBL" id="KYF66319.1"/>
    </source>
</evidence>
<accession>A0A150QEC1</accession>
<dbReference type="Proteomes" id="UP000075260">
    <property type="component" value="Unassembled WGS sequence"/>
</dbReference>
<proteinExistence type="predicted"/>
<dbReference type="EMBL" id="JEMA01000755">
    <property type="protein sequence ID" value="KYF66319.1"/>
    <property type="molecule type" value="Genomic_DNA"/>
</dbReference>
<reference evidence="1 2" key="1">
    <citation type="submission" date="2014-02" db="EMBL/GenBank/DDBJ databases">
        <title>The small core and large imbalanced accessory genome model reveals a collaborative survival strategy of Sorangium cellulosum strains in nature.</title>
        <authorList>
            <person name="Han K."/>
            <person name="Peng R."/>
            <person name="Blom J."/>
            <person name="Li Y.-Z."/>
        </authorList>
    </citation>
    <scope>NUCLEOTIDE SEQUENCE [LARGE SCALE GENOMIC DNA]</scope>
    <source>
        <strain evidence="1 2">So0008-312</strain>
    </source>
</reference>
<protein>
    <submittedName>
        <fullName evidence="1">Uncharacterized protein</fullName>
    </submittedName>
</protein>
<name>A0A150QEC1_SORCE</name>
<dbReference type="OrthoDB" id="5513713at2"/>